<evidence type="ECO:0000256" key="1">
    <source>
        <dbReference type="SAM" id="MobiDB-lite"/>
    </source>
</evidence>
<feature type="compositionally biased region" description="Polar residues" evidence="1">
    <location>
        <begin position="218"/>
        <end position="229"/>
    </location>
</feature>
<proteinExistence type="predicted"/>
<sequence length="1040" mass="113741">MVDKEEDLSKDFSDLLGRASTLEGQGRRAERRNRVKNLADGLGRSSPRNSLSTEDKNASVRNLAKRFEAPSIPDTQSISSQGTETTASTTTTATTTNNSSYQNKPSVRHSTPSSQPSAKMLMAHAAFAGTPTIMDKLPPKRTSGAPTTIMDKLPPKRSSTVASRAAIFAAENKSSDIKSSLTPTITAAPVPSPKMKLTQASFSRTPTMEQMLPETRPSAISPTKPSNTDCTEPSQFFKLAQAAFSGFSSTPPAAQSPPQKRTPMSTGKVASSPVRSPKMKLAQDMFSGTPAITQSLPAKRASASAGAQKASANPGFFAAWNNINALTQPSNNPTPPMYGFGKSPSLAIPAAKNPTTTPMYGFGKSPSLAIPAATPRRRQPSTQTTPATRDEHSFLHSPEQQEAYKQKSRILKAQSVSTTDKLRMYLTSVQEPLTEKKTGLDAELDAIDVPFSYGGNRNNQVPASQSAPKSHEKFVDESHQGQDGASDSSDSSPTFSGVVSKSIDKIIWNYSGTYSDNPRDSPPAVPVVDNPDSAKRSGFMEVDISKDGIDDFDFVEDDDDLFHDEYGVITHAKQKEKRRRMITWFCVWVGAAVVGSSSIFGLGLLDASDDGVRVPSKPWTGDCFGNKLELRMAIDRFLQDESPASDLAAKYGWPINSWCVSELDDFSYLFRAQVGDGGSPVRLSSFNEDISAWDVSNGRFFNEMFLGANFNQDLSKWNVGNAINMERMFDASSFSGDLSSWDVKNVKNTKFMFRNARNFNSDLSKWQLAPETMEGMFLNAESFSSDLGGFDVSDVRDFADVFSGASSFNGDISTWKMNSAERLDSLFKDAELFNGDISKWSMKPSSMDSTFYGTSSFTGRRGLQNWDTSQVNDMSRLFAYSKFQGDISSWNMVSVTTTKEMFLGCQSFDGDVSKWDVSNVKDFSSMFEGADAFSSDLSKWDVSSGTKFDRMFAGTSSFNKDLSMWNIASVRTMTEMFANATSYSKDLCTWAPQVNQTFDKPSDLDLSQWSLFEGTRCPEKNTLPDFSATPPGPFCHPCSQ</sequence>
<dbReference type="AlphaFoldDB" id="A0AAD2G8X9"/>
<feature type="compositionally biased region" description="Low complexity" evidence="1">
    <location>
        <begin position="85"/>
        <end position="100"/>
    </location>
</feature>
<reference evidence="2" key="1">
    <citation type="submission" date="2023-08" db="EMBL/GenBank/DDBJ databases">
        <authorList>
            <person name="Audoor S."/>
            <person name="Bilcke G."/>
        </authorList>
    </citation>
    <scope>NUCLEOTIDE SEQUENCE</scope>
</reference>
<evidence type="ECO:0000313" key="2">
    <source>
        <dbReference type="EMBL" id="CAJ1966049.1"/>
    </source>
</evidence>
<dbReference type="EMBL" id="CAKOGP040002247">
    <property type="protein sequence ID" value="CAJ1966049.1"/>
    <property type="molecule type" value="Genomic_DNA"/>
</dbReference>
<feature type="region of interest" description="Disordered" evidence="1">
    <location>
        <begin position="132"/>
        <end position="157"/>
    </location>
</feature>
<gene>
    <name evidence="2" type="ORF">CYCCA115_LOCUS21633</name>
</gene>
<dbReference type="Pfam" id="PF03382">
    <property type="entry name" value="DUF285"/>
    <property type="match status" value="2"/>
</dbReference>
<organism evidence="2 3">
    <name type="scientific">Cylindrotheca closterium</name>
    <dbReference type="NCBI Taxonomy" id="2856"/>
    <lineage>
        <taxon>Eukaryota</taxon>
        <taxon>Sar</taxon>
        <taxon>Stramenopiles</taxon>
        <taxon>Ochrophyta</taxon>
        <taxon>Bacillariophyta</taxon>
        <taxon>Bacillariophyceae</taxon>
        <taxon>Bacillariophycidae</taxon>
        <taxon>Bacillariales</taxon>
        <taxon>Bacillariaceae</taxon>
        <taxon>Cylindrotheca</taxon>
    </lineage>
</organism>
<feature type="region of interest" description="Disordered" evidence="1">
    <location>
        <begin position="451"/>
        <end position="496"/>
    </location>
</feature>
<feature type="compositionally biased region" description="Polar residues" evidence="1">
    <location>
        <begin position="455"/>
        <end position="468"/>
    </location>
</feature>
<protein>
    <recommendedName>
        <fullName evidence="4">BspA family leucine-rich repeat surface protein</fullName>
    </recommendedName>
</protein>
<name>A0AAD2G8X9_9STRA</name>
<feature type="compositionally biased region" description="Basic and acidic residues" evidence="1">
    <location>
        <begin position="469"/>
        <end position="480"/>
    </location>
</feature>
<accession>A0AAD2G8X9</accession>
<feature type="region of interest" description="Disordered" evidence="1">
    <location>
        <begin position="373"/>
        <end position="401"/>
    </location>
</feature>
<dbReference type="Proteomes" id="UP001295423">
    <property type="component" value="Unassembled WGS sequence"/>
</dbReference>
<feature type="compositionally biased region" description="Polar residues" evidence="1">
    <location>
        <begin position="73"/>
        <end position="84"/>
    </location>
</feature>
<feature type="region of interest" description="Disordered" evidence="1">
    <location>
        <begin position="1"/>
        <end position="117"/>
    </location>
</feature>
<feature type="region of interest" description="Disordered" evidence="1">
    <location>
        <begin position="208"/>
        <end position="229"/>
    </location>
</feature>
<feature type="compositionally biased region" description="Polar residues" evidence="1">
    <location>
        <begin position="101"/>
        <end position="117"/>
    </location>
</feature>
<feature type="compositionally biased region" description="Basic and acidic residues" evidence="1">
    <location>
        <begin position="1"/>
        <end position="13"/>
    </location>
</feature>
<dbReference type="InterPro" id="IPR005046">
    <property type="entry name" value="DUF285"/>
</dbReference>
<feature type="region of interest" description="Disordered" evidence="1">
    <location>
        <begin position="247"/>
        <end position="276"/>
    </location>
</feature>
<evidence type="ECO:0008006" key="4">
    <source>
        <dbReference type="Google" id="ProtNLM"/>
    </source>
</evidence>
<comment type="caution">
    <text evidence="2">The sequence shown here is derived from an EMBL/GenBank/DDBJ whole genome shotgun (WGS) entry which is preliminary data.</text>
</comment>
<feature type="compositionally biased region" description="Low complexity" evidence="1">
    <location>
        <begin position="248"/>
        <end position="259"/>
    </location>
</feature>
<keyword evidence="3" id="KW-1185">Reference proteome</keyword>
<evidence type="ECO:0000313" key="3">
    <source>
        <dbReference type="Proteomes" id="UP001295423"/>
    </source>
</evidence>